<feature type="active site" evidence="3 4">
    <location>
        <position position="204"/>
    </location>
</feature>
<evidence type="ECO:0000259" key="6">
    <source>
        <dbReference type="PROSITE" id="PS50110"/>
    </source>
</evidence>
<comment type="function">
    <text evidence="3">Involved in chemotaxis. Part of a chemotaxis signal transduction system that modulates chemotaxis in response to various stimuli. Catalyzes the demethylation of specific methylglutamate residues introduced into the chemoreceptors (methyl-accepting chemotaxis proteins or MCP) by CheR. Also mediates the irreversible deamidation of specific glutamine residues to glutamic acid.</text>
</comment>
<dbReference type="OrthoDB" id="9793421at2"/>
<dbReference type="GO" id="GO:0000156">
    <property type="term" value="F:phosphorelay response regulator activity"/>
    <property type="evidence" value="ECO:0007669"/>
    <property type="project" value="InterPro"/>
</dbReference>
<dbReference type="Gene3D" id="3.40.50.180">
    <property type="entry name" value="Methylesterase CheB, C-terminal domain"/>
    <property type="match status" value="1"/>
</dbReference>
<comment type="domain">
    <text evidence="3">Contains a C-terminal catalytic domain, and an N-terminal region which modulates catalytic activity.</text>
</comment>
<evidence type="ECO:0000256" key="4">
    <source>
        <dbReference type="PROSITE-ProRule" id="PRU00050"/>
    </source>
</evidence>
<dbReference type="EMBL" id="CP036274">
    <property type="protein sequence ID" value="QDU28918.1"/>
    <property type="molecule type" value="Genomic_DNA"/>
</dbReference>
<dbReference type="Gene3D" id="3.40.50.2300">
    <property type="match status" value="1"/>
</dbReference>
<dbReference type="GO" id="GO:0008984">
    <property type="term" value="F:protein-glutamate methylesterase activity"/>
    <property type="evidence" value="ECO:0007669"/>
    <property type="project" value="UniProtKB-UniRule"/>
</dbReference>
<comment type="similarity">
    <text evidence="3">Belongs to the CheB family.</text>
</comment>
<dbReference type="CDD" id="cd17541">
    <property type="entry name" value="REC_CheB-like"/>
    <property type="match status" value="1"/>
</dbReference>
<dbReference type="CDD" id="cd16432">
    <property type="entry name" value="CheB_Rec"/>
    <property type="match status" value="1"/>
</dbReference>
<keyword evidence="1 3" id="KW-0378">Hydrolase</keyword>
<dbReference type="KEGG" id="aagg:ETAA8_40240"/>
<gene>
    <name evidence="8" type="primary">cheB_2</name>
    <name evidence="3" type="synonym">cheB</name>
    <name evidence="8" type="ORF">ETAA8_40240</name>
</gene>
<dbReference type="NCBIfam" id="NF001965">
    <property type="entry name" value="PRK00742.1"/>
    <property type="match status" value="1"/>
</dbReference>
<dbReference type="PIRSF" id="PIRSF000876">
    <property type="entry name" value="RR_chemtxs_CheB"/>
    <property type="match status" value="1"/>
</dbReference>
<dbReference type="HAMAP" id="MF_00099">
    <property type="entry name" value="CheB_chemtxs"/>
    <property type="match status" value="1"/>
</dbReference>
<feature type="active site" evidence="3 4">
    <location>
        <position position="301"/>
    </location>
</feature>
<dbReference type="PROSITE" id="PS50122">
    <property type="entry name" value="CHEB"/>
    <property type="match status" value="1"/>
</dbReference>
<keyword evidence="3 4" id="KW-0145">Chemotaxis</keyword>
<evidence type="ECO:0000256" key="5">
    <source>
        <dbReference type="PROSITE-ProRule" id="PRU00169"/>
    </source>
</evidence>
<feature type="modified residue" description="4-aspartylphosphate" evidence="3 5">
    <location>
        <position position="67"/>
    </location>
</feature>
<dbReference type="Proteomes" id="UP000315017">
    <property type="component" value="Chromosome"/>
</dbReference>
<dbReference type="InterPro" id="IPR011006">
    <property type="entry name" value="CheY-like_superfamily"/>
</dbReference>
<dbReference type="GO" id="GO:0005737">
    <property type="term" value="C:cytoplasm"/>
    <property type="evidence" value="ECO:0007669"/>
    <property type="project" value="UniProtKB-SubCell"/>
</dbReference>
<feature type="domain" description="Response regulatory" evidence="6">
    <location>
        <begin position="16"/>
        <end position="132"/>
    </location>
</feature>
<sequence>MSQVSSPTSPRSHIIRVLIVDDSAFVRKFVRQMLSRSPFIEVVGAARDGLEALELVEQLKPDVVTLDLNMPSADGLTFLRAQMERAPLPVIVVSMASKDGQQVLEALEAGAIDVIQKPTGLATERLLEITEELLAKVKAAAATHLLKRPAVEAGAPLVPLASRITNRQVDVVVLGVSTGGPQALKYLIPRLPKTFPVPIAMVLHMPVGYTELFARSLRDVSELDVREAREGDILRAGQVLLAPAGFHLSLLRKPTGEVASHLDLLPIDTAHRPAVDVLFKSAADVYGERTLGIVMTGMGSDGTPGSAWIKAAGGRIIVESEESCVVYGMPRSVVEAGLFDRSVPLAKMAATILEML</sequence>
<dbReference type="Pfam" id="PF01339">
    <property type="entry name" value="CheB_methylest"/>
    <property type="match status" value="1"/>
</dbReference>
<evidence type="ECO:0000256" key="2">
    <source>
        <dbReference type="ARBA" id="ARBA00048267"/>
    </source>
</evidence>
<dbReference type="SUPFAM" id="SSF52172">
    <property type="entry name" value="CheY-like"/>
    <property type="match status" value="1"/>
</dbReference>
<keyword evidence="3" id="KW-0963">Cytoplasm</keyword>
<dbReference type="InterPro" id="IPR008248">
    <property type="entry name" value="CheB-like"/>
</dbReference>
<keyword evidence="3 5" id="KW-0597">Phosphoprotein</keyword>
<dbReference type="GO" id="GO:0050568">
    <property type="term" value="F:protein-glutamine glutaminase activity"/>
    <property type="evidence" value="ECO:0007669"/>
    <property type="project" value="UniProtKB-UniRule"/>
</dbReference>
<organism evidence="8 9">
    <name type="scientific">Anatilimnocola aggregata</name>
    <dbReference type="NCBI Taxonomy" id="2528021"/>
    <lineage>
        <taxon>Bacteria</taxon>
        <taxon>Pseudomonadati</taxon>
        <taxon>Planctomycetota</taxon>
        <taxon>Planctomycetia</taxon>
        <taxon>Pirellulales</taxon>
        <taxon>Pirellulaceae</taxon>
        <taxon>Anatilimnocola</taxon>
    </lineage>
</organism>
<keyword evidence="9" id="KW-1185">Reference proteome</keyword>
<protein>
    <recommendedName>
        <fullName evidence="3">Protein-glutamate methylesterase/protein-glutamine glutaminase</fullName>
        <ecNumber evidence="3">3.1.1.61</ecNumber>
        <ecNumber evidence="3">3.5.1.44</ecNumber>
    </recommendedName>
</protein>
<dbReference type="Pfam" id="PF00072">
    <property type="entry name" value="Response_reg"/>
    <property type="match status" value="1"/>
</dbReference>
<dbReference type="InterPro" id="IPR000673">
    <property type="entry name" value="Sig_transdc_resp-reg_Me-estase"/>
</dbReference>
<comment type="catalytic activity">
    <reaction evidence="3">
        <text>L-glutaminyl-[protein] + H2O = L-glutamyl-[protein] + NH4(+)</text>
        <dbReference type="Rhea" id="RHEA:16441"/>
        <dbReference type="Rhea" id="RHEA-COMP:10207"/>
        <dbReference type="Rhea" id="RHEA-COMP:10208"/>
        <dbReference type="ChEBI" id="CHEBI:15377"/>
        <dbReference type="ChEBI" id="CHEBI:28938"/>
        <dbReference type="ChEBI" id="CHEBI:29973"/>
        <dbReference type="ChEBI" id="CHEBI:30011"/>
        <dbReference type="EC" id="3.5.1.44"/>
    </reaction>
</comment>
<dbReference type="InterPro" id="IPR001789">
    <property type="entry name" value="Sig_transdc_resp-reg_receiver"/>
</dbReference>
<reference evidence="8 9" key="1">
    <citation type="submission" date="2019-02" db="EMBL/GenBank/DDBJ databases">
        <title>Deep-cultivation of Planctomycetes and their phenomic and genomic characterization uncovers novel biology.</title>
        <authorList>
            <person name="Wiegand S."/>
            <person name="Jogler M."/>
            <person name="Boedeker C."/>
            <person name="Pinto D."/>
            <person name="Vollmers J."/>
            <person name="Rivas-Marin E."/>
            <person name="Kohn T."/>
            <person name="Peeters S.H."/>
            <person name="Heuer A."/>
            <person name="Rast P."/>
            <person name="Oberbeckmann S."/>
            <person name="Bunk B."/>
            <person name="Jeske O."/>
            <person name="Meyerdierks A."/>
            <person name="Storesund J.E."/>
            <person name="Kallscheuer N."/>
            <person name="Luecker S."/>
            <person name="Lage O.M."/>
            <person name="Pohl T."/>
            <person name="Merkel B.J."/>
            <person name="Hornburger P."/>
            <person name="Mueller R.-W."/>
            <person name="Bruemmer F."/>
            <person name="Labrenz M."/>
            <person name="Spormann A.M."/>
            <person name="Op den Camp H."/>
            <person name="Overmann J."/>
            <person name="Amann R."/>
            <person name="Jetten M.S.M."/>
            <person name="Mascher T."/>
            <person name="Medema M.H."/>
            <person name="Devos D.P."/>
            <person name="Kaster A.-K."/>
            <person name="Ovreas L."/>
            <person name="Rohde M."/>
            <person name="Galperin M.Y."/>
            <person name="Jogler C."/>
        </authorList>
    </citation>
    <scope>NUCLEOTIDE SEQUENCE [LARGE SCALE GENOMIC DNA]</scope>
    <source>
        <strain evidence="8 9">ETA_A8</strain>
    </source>
</reference>
<dbReference type="PROSITE" id="PS50110">
    <property type="entry name" value="RESPONSE_REGULATORY"/>
    <property type="match status" value="1"/>
</dbReference>
<comment type="PTM">
    <text evidence="3">Phosphorylated by CheA. Phosphorylation of the N-terminal regulatory domain activates the methylesterase activity.</text>
</comment>
<accession>A0A517YFA4</accession>
<dbReference type="EC" id="3.1.1.61" evidence="3"/>
<feature type="domain" description="CheB-type methylesterase" evidence="7">
    <location>
        <begin position="159"/>
        <end position="356"/>
    </location>
</feature>
<evidence type="ECO:0000259" key="7">
    <source>
        <dbReference type="PROSITE" id="PS50122"/>
    </source>
</evidence>
<dbReference type="PANTHER" id="PTHR42872">
    <property type="entry name" value="PROTEIN-GLUTAMATE METHYLESTERASE/PROTEIN-GLUTAMINE GLUTAMINASE"/>
    <property type="match status" value="1"/>
</dbReference>
<dbReference type="AlphaFoldDB" id="A0A517YFA4"/>
<dbReference type="PANTHER" id="PTHR42872:SF3">
    <property type="entry name" value="PROTEIN-GLUTAMATE METHYLESTERASE_PROTEIN-GLUTAMINE GLUTAMINASE 1"/>
    <property type="match status" value="1"/>
</dbReference>
<dbReference type="EC" id="3.5.1.44" evidence="3"/>
<dbReference type="InterPro" id="IPR035909">
    <property type="entry name" value="CheB_C"/>
</dbReference>
<evidence type="ECO:0000313" key="9">
    <source>
        <dbReference type="Proteomes" id="UP000315017"/>
    </source>
</evidence>
<evidence type="ECO:0000256" key="3">
    <source>
        <dbReference type="HAMAP-Rule" id="MF_00099"/>
    </source>
</evidence>
<evidence type="ECO:0000256" key="1">
    <source>
        <dbReference type="ARBA" id="ARBA00022801"/>
    </source>
</evidence>
<feature type="active site" evidence="3 4">
    <location>
        <position position="177"/>
    </location>
</feature>
<dbReference type="GO" id="GO:0006935">
    <property type="term" value="P:chemotaxis"/>
    <property type="evidence" value="ECO:0007669"/>
    <property type="project" value="UniProtKB-UniRule"/>
</dbReference>
<dbReference type="RefSeq" id="WP_145091984.1">
    <property type="nucleotide sequence ID" value="NZ_CP036274.1"/>
</dbReference>
<comment type="catalytic activity">
    <reaction evidence="2 3">
        <text>[protein]-L-glutamate 5-O-methyl ester + H2O = L-glutamyl-[protein] + methanol + H(+)</text>
        <dbReference type="Rhea" id="RHEA:23236"/>
        <dbReference type="Rhea" id="RHEA-COMP:10208"/>
        <dbReference type="Rhea" id="RHEA-COMP:10311"/>
        <dbReference type="ChEBI" id="CHEBI:15377"/>
        <dbReference type="ChEBI" id="CHEBI:15378"/>
        <dbReference type="ChEBI" id="CHEBI:17790"/>
        <dbReference type="ChEBI" id="CHEBI:29973"/>
        <dbReference type="ChEBI" id="CHEBI:82795"/>
        <dbReference type="EC" id="3.1.1.61"/>
    </reaction>
</comment>
<comment type="subcellular location">
    <subcellularLocation>
        <location evidence="3">Cytoplasm</location>
    </subcellularLocation>
</comment>
<evidence type="ECO:0000313" key="8">
    <source>
        <dbReference type="EMBL" id="QDU28918.1"/>
    </source>
</evidence>
<proteinExistence type="inferred from homology"/>
<dbReference type="SMART" id="SM00448">
    <property type="entry name" value="REC"/>
    <property type="match status" value="1"/>
</dbReference>
<name>A0A517YFA4_9BACT</name>
<dbReference type="SUPFAM" id="SSF52738">
    <property type="entry name" value="Methylesterase CheB, C-terminal domain"/>
    <property type="match status" value="1"/>
</dbReference>